<evidence type="ECO:0000313" key="2">
    <source>
        <dbReference type="EMBL" id="KKN08940.1"/>
    </source>
</evidence>
<protein>
    <submittedName>
        <fullName evidence="2">Uncharacterized protein</fullName>
    </submittedName>
</protein>
<reference evidence="2" key="1">
    <citation type="journal article" date="2015" name="Nature">
        <title>Complex archaea that bridge the gap between prokaryotes and eukaryotes.</title>
        <authorList>
            <person name="Spang A."/>
            <person name="Saw J.H."/>
            <person name="Jorgensen S.L."/>
            <person name="Zaremba-Niedzwiedzka K."/>
            <person name="Martijn J."/>
            <person name="Lind A.E."/>
            <person name="van Eijk R."/>
            <person name="Schleper C."/>
            <person name="Guy L."/>
            <person name="Ettema T.J."/>
        </authorList>
    </citation>
    <scope>NUCLEOTIDE SEQUENCE</scope>
</reference>
<organism evidence="2">
    <name type="scientific">marine sediment metagenome</name>
    <dbReference type="NCBI Taxonomy" id="412755"/>
    <lineage>
        <taxon>unclassified sequences</taxon>
        <taxon>metagenomes</taxon>
        <taxon>ecological metagenomes</taxon>
    </lineage>
</organism>
<dbReference type="AlphaFoldDB" id="A0A0F9MNN3"/>
<feature type="transmembrane region" description="Helical" evidence="1">
    <location>
        <begin position="12"/>
        <end position="34"/>
    </location>
</feature>
<feature type="transmembrane region" description="Helical" evidence="1">
    <location>
        <begin position="54"/>
        <end position="74"/>
    </location>
</feature>
<comment type="caution">
    <text evidence="2">The sequence shown here is derived from an EMBL/GenBank/DDBJ whole genome shotgun (WGS) entry which is preliminary data.</text>
</comment>
<sequence>MKEYRKLTVLKIGIGISIIAAILIILFGIELPMITAIPIKEISIQDSTLSLHEIVFLIISIILFAFSWLFYFLYKKEIDKTIKRSGYSEK</sequence>
<dbReference type="EMBL" id="LAZR01004401">
    <property type="protein sequence ID" value="KKN08940.1"/>
    <property type="molecule type" value="Genomic_DNA"/>
</dbReference>
<proteinExistence type="predicted"/>
<keyword evidence="1" id="KW-1133">Transmembrane helix</keyword>
<evidence type="ECO:0000256" key="1">
    <source>
        <dbReference type="SAM" id="Phobius"/>
    </source>
</evidence>
<keyword evidence="1" id="KW-0472">Membrane</keyword>
<gene>
    <name evidence="2" type="ORF">LCGC14_1051660</name>
</gene>
<name>A0A0F9MNN3_9ZZZZ</name>
<accession>A0A0F9MNN3</accession>
<keyword evidence="1" id="KW-0812">Transmembrane</keyword>